<dbReference type="CDD" id="cd05403">
    <property type="entry name" value="NT_KNTase_like"/>
    <property type="match status" value="1"/>
</dbReference>
<proteinExistence type="predicted"/>
<evidence type="ECO:0000259" key="1">
    <source>
        <dbReference type="Pfam" id="PF01909"/>
    </source>
</evidence>
<gene>
    <name evidence="2" type="ORF">MCOR_9909</name>
</gene>
<organism evidence="2 3">
    <name type="scientific">Mytilus coruscus</name>
    <name type="common">Sea mussel</name>
    <dbReference type="NCBI Taxonomy" id="42192"/>
    <lineage>
        <taxon>Eukaryota</taxon>
        <taxon>Metazoa</taxon>
        <taxon>Spiralia</taxon>
        <taxon>Lophotrochozoa</taxon>
        <taxon>Mollusca</taxon>
        <taxon>Bivalvia</taxon>
        <taxon>Autobranchia</taxon>
        <taxon>Pteriomorphia</taxon>
        <taxon>Mytilida</taxon>
        <taxon>Mytiloidea</taxon>
        <taxon>Mytilidae</taxon>
        <taxon>Mytilinae</taxon>
        <taxon>Mytilus</taxon>
    </lineage>
</organism>
<dbReference type="EMBL" id="CACVKT020001762">
    <property type="protein sequence ID" value="CAC5371463.1"/>
    <property type="molecule type" value="Genomic_DNA"/>
</dbReference>
<dbReference type="OrthoDB" id="6151876at2759"/>
<dbReference type="AlphaFoldDB" id="A0A6J8AQA2"/>
<protein>
    <recommendedName>
        <fullName evidence="1">Polymerase nucleotidyl transferase domain-containing protein</fullName>
    </recommendedName>
</protein>
<sequence>MHALIVKINELSVVTNYIMLVDNFCWPGNDVREKCLLEQLVNTIGTEIEIRTRQRWLLIRDMIETEGFQHRTVILSGSLAEGLDLPGSDIDIMIVLEKANVLQNIRDIKHPTPLFTLVMETETNHPGFTRLKSIDNAAYCFEQSEFFESTREGVYKPVNGFVNEFIKDSQRHLIQPYQHGP</sequence>
<dbReference type="InterPro" id="IPR043519">
    <property type="entry name" value="NT_sf"/>
</dbReference>
<dbReference type="Pfam" id="PF01909">
    <property type="entry name" value="NTP_transf_2"/>
    <property type="match status" value="1"/>
</dbReference>
<dbReference type="GO" id="GO:0016779">
    <property type="term" value="F:nucleotidyltransferase activity"/>
    <property type="evidence" value="ECO:0007669"/>
    <property type="project" value="InterPro"/>
</dbReference>
<evidence type="ECO:0000313" key="2">
    <source>
        <dbReference type="EMBL" id="CAC5371463.1"/>
    </source>
</evidence>
<name>A0A6J8AQA2_MYTCO</name>
<evidence type="ECO:0000313" key="3">
    <source>
        <dbReference type="Proteomes" id="UP000507470"/>
    </source>
</evidence>
<reference evidence="2 3" key="1">
    <citation type="submission" date="2020-06" db="EMBL/GenBank/DDBJ databases">
        <authorList>
            <person name="Li R."/>
            <person name="Bekaert M."/>
        </authorList>
    </citation>
    <scope>NUCLEOTIDE SEQUENCE [LARGE SCALE GENOMIC DNA]</scope>
    <source>
        <strain evidence="3">wild</strain>
    </source>
</reference>
<dbReference type="Gene3D" id="3.30.460.10">
    <property type="entry name" value="Beta Polymerase, domain 2"/>
    <property type="match status" value="1"/>
</dbReference>
<keyword evidence="3" id="KW-1185">Reference proteome</keyword>
<dbReference type="SUPFAM" id="SSF81301">
    <property type="entry name" value="Nucleotidyltransferase"/>
    <property type="match status" value="1"/>
</dbReference>
<dbReference type="Proteomes" id="UP000507470">
    <property type="component" value="Unassembled WGS sequence"/>
</dbReference>
<dbReference type="InterPro" id="IPR002934">
    <property type="entry name" value="Polymerase_NTP_transf_dom"/>
</dbReference>
<feature type="domain" description="Polymerase nucleotidyl transferase" evidence="1">
    <location>
        <begin position="72"/>
        <end position="110"/>
    </location>
</feature>
<accession>A0A6J8AQA2</accession>